<keyword evidence="2" id="KW-0119">Carbohydrate metabolism</keyword>
<dbReference type="Pfam" id="PF00370">
    <property type="entry name" value="FGGY_N"/>
    <property type="match status" value="2"/>
</dbReference>
<comment type="caution">
    <text evidence="7">The sequence shown here is derived from an EMBL/GenBank/DDBJ whole genome shotgun (WGS) entry which is preliminary data.</text>
</comment>
<evidence type="ECO:0000256" key="1">
    <source>
        <dbReference type="ARBA" id="ARBA00009156"/>
    </source>
</evidence>
<dbReference type="Proteomes" id="UP000806528">
    <property type="component" value="Unassembled WGS sequence"/>
</dbReference>
<evidence type="ECO:0000256" key="3">
    <source>
        <dbReference type="ARBA" id="ARBA00022679"/>
    </source>
</evidence>
<dbReference type="InterPro" id="IPR050406">
    <property type="entry name" value="FGGY_Carb_Kinase"/>
</dbReference>
<dbReference type="PANTHER" id="PTHR43095">
    <property type="entry name" value="SUGAR KINASE"/>
    <property type="match status" value="1"/>
</dbReference>
<evidence type="ECO:0000256" key="4">
    <source>
        <dbReference type="ARBA" id="ARBA00022777"/>
    </source>
</evidence>
<keyword evidence="2" id="KW-0859">Xylose metabolism</keyword>
<dbReference type="InterPro" id="IPR018484">
    <property type="entry name" value="FGGY_N"/>
</dbReference>
<proteinExistence type="inferred from homology"/>
<dbReference type="PANTHER" id="PTHR43095:SF5">
    <property type="entry name" value="XYLULOSE KINASE"/>
    <property type="match status" value="1"/>
</dbReference>
<dbReference type="CDD" id="cd07779">
    <property type="entry name" value="ASKHA_NBD_FGGY_YgcE-like"/>
    <property type="match status" value="1"/>
</dbReference>
<accession>A0ABR9PDQ3</accession>
<dbReference type="Gene3D" id="3.30.420.40">
    <property type="match status" value="3"/>
</dbReference>
<name>A0ABR9PDQ3_9ACTN</name>
<keyword evidence="4 7" id="KW-0418">Kinase</keyword>
<keyword evidence="3" id="KW-0808">Transferase</keyword>
<evidence type="ECO:0000313" key="7">
    <source>
        <dbReference type="EMBL" id="MBE3001958.1"/>
    </source>
</evidence>
<protein>
    <submittedName>
        <fullName evidence="7">Sugar kinase</fullName>
    </submittedName>
</protein>
<dbReference type="GO" id="GO:0016301">
    <property type="term" value="F:kinase activity"/>
    <property type="evidence" value="ECO:0007669"/>
    <property type="project" value="UniProtKB-KW"/>
</dbReference>
<dbReference type="InterPro" id="IPR000577">
    <property type="entry name" value="Carb_kinase_FGGY"/>
</dbReference>
<reference evidence="7 8" key="1">
    <citation type="submission" date="2020-09" db="EMBL/GenBank/DDBJ databases">
        <title>Diversity and distribution of actinomycetes associated with coral in the coast of Hainan.</title>
        <authorList>
            <person name="Li F."/>
        </authorList>
    </citation>
    <scope>NUCLEOTIDE SEQUENCE [LARGE SCALE GENOMIC DNA]</scope>
    <source>
        <strain evidence="7 8">HNM0947</strain>
    </source>
</reference>
<evidence type="ECO:0000256" key="2">
    <source>
        <dbReference type="ARBA" id="ARBA00022629"/>
    </source>
</evidence>
<organism evidence="7 8">
    <name type="scientific">Nocardiopsis coralli</name>
    <dbReference type="NCBI Taxonomy" id="2772213"/>
    <lineage>
        <taxon>Bacteria</taxon>
        <taxon>Bacillati</taxon>
        <taxon>Actinomycetota</taxon>
        <taxon>Actinomycetes</taxon>
        <taxon>Streptosporangiales</taxon>
        <taxon>Nocardiopsidaceae</taxon>
        <taxon>Nocardiopsis</taxon>
    </lineage>
</organism>
<dbReference type="RefSeq" id="WP_193124551.1">
    <property type="nucleotide sequence ID" value="NZ_JADBGI010000031.1"/>
</dbReference>
<gene>
    <name evidence="7" type="ORF">IDM40_25155</name>
</gene>
<evidence type="ECO:0000259" key="5">
    <source>
        <dbReference type="Pfam" id="PF00370"/>
    </source>
</evidence>
<dbReference type="EMBL" id="JADBGI010000031">
    <property type="protein sequence ID" value="MBE3001958.1"/>
    <property type="molecule type" value="Genomic_DNA"/>
</dbReference>
<feature type="domain" description="Carbohydrate kinase FGGY N-terminal" evidence="5">
    <location>
        <begin position="8"/>
        <end position="113"/>
    </location>
</feature>
<dbReference type="SUPFAM" id="SSF53067">
    <property type="entry name" value="Actin-like ATPase domain"/>
    <property type="match status" value="2"/>
</dbReference>
<keyword evidence="8" id="KW-1185">Reference proteome</keyword>
<dbReference type="InterPro" id="IPR018485">
    <property type="entry name" value="FGGY_C"/>
</dbReference>
<sequence>MSDTRPRYLIAIDNGSQSSKVTVFDQHGTAVSEGVQELRPCHTPRPGVVEHPDDDLWTSIGEAARRAMAGFTGDPADIAGVGLCTIRFCRAVLKGDGSLAQPVMSWMDERVSRPYEHTDPAAAKVTASSGYITHRMTGHFRDTAANYAGLWPLDPDTWRWSEDESVLKSFGAPREMLMELVLPGEVLGEVTREAAEHTGIPAGLPVVATANDKAVEALGCGLRSPDTLLVSLGTYVAGMTTGDCYIPDGDGFWSNYASVPHAYLYESDGVRRGMWTVSWYRDLLGEEAVAQARAEGVSAEEYLNAGAAAVPPGSDGLITVLDWLAPTDAPFRKGSIIGFDGRQGKHHIHRSILEALALTVHEAAERMGAALGTEFREVVVSGGGSNSDLVLQIFADVFGVPAQRSAVAGAAGLGAAVCAAVGTGVYPDHDRAVEAMVRGGEVFAPDAENHDLYRRLGAIHREVRAHTDPVFRRTHEIFG</sequence>
<evidence type="ECO:0000313" key="8">
    <source>
        <dbReference type="Proteomes" id="UP000806528"/>
    </source>
</evidence>
<dbReference type="PIRSF" id="PIRSF000538">
    <property type="entry name" value="GlpK"/>
    <property type="match status" value="1"/>
</dbReference>
<comment type="similarity">
    <text evidence="1">Belongs to the FGGY kinase family.</text>
</comment>
<feature type="domain" description="Carbohydrate kinase FGGY C-terminal" evidence="6">
    <location>
        <begin position="229"/>
        <end position="421"/>
    </location>
</feature>
<evidence type="ECO:0000259" key="6">
    <source>
        <dbReference type="Pfam" id="PF02782"/>
    </source>
</evidence>
<feature type="domain" description="Carbohydrate kinase FGGY N-terminal" evidence="5">
    <location>
        <begin position="121"/>
        <end position="219"/>
    </location>
</feature>
<dbReference type="Pfam" id="PF02782">
    <property type="entry name" value="FGGY_C"/>
    <property type="match status" value="1"/>
</dbReference>
<dbReference type="InterPro" id="IPR043129">
    <property type="entry name" value="ATPase_NBD"/>
</dbReference>